<sequence length="103" mass="10831">FTLGCAQNADGSPRDASEINWYQDRDDEHPTSGPQAPPSPKVHPFFTGSAKPVGKIAGACCSARATRPSSHIMDPNNAESSVTAVKCKAASVGATSRFSLHYL</sequence>
<gene>
    <name evidence="2" type="ORF">B0H17DRAFT_666984</name>
</gene>
<dbReference type="AlphaFoldDB" id="A0AAD7GU61"/>
<proteinExistence type="predicted"/>
<feature type="non-terminal residue" evidence="2">
    <location>
        <position position="1"/>
    </location>
</feature>
<keyword evidence="3" id="KW-1185">Reference proteome</keyword>
<feature type="region of interest" description="Disordered" evidence="1">
    <location>
        <begin position="1"/>
        <end position="48"/>
    </location>
</feature>
<organism evidence="2 3">
    <name type="scientific">Mycena rosella</name>
    <name type="common">Pink bonnet</name>
    <name type="synonym">Agaricus rosellus</name>
    <dbReference type="NCBI Taxonomy" id="1033263"/>
    <lineage>
        <taxon>Eukaryota</taxon>
        <taxon>Fungi</taxon>
        <taxon>Dikarya</taxon>
        <taxon>Basidiomycota</taxon>
        <taxon>Agaricomycotina</taxon>
        <taxon>Agaricomycetes</taxon>
        <taxon>Agaricomycetidae</taxon>
        <taxon>Agaricales</taxon>
        <taxon>Marasmiineae</taxon>
        <taxon>Mycenaceae</taxon>
        <taxon>Mycena</taxon>
    </lineage>
</organism>
<feature type="compositionally biased region" description="Basic and acidic residues" evidence="1">
    <location>
        <begin position="12"/>
        <end position="30"/>
    </location>
</feature>
<dbReference type="EMBL" id="JARKIE010000008">
    <property type="protein sequence ID" value="KAJ7705398.1"/>
    <property type="molecule type" value="Genomic_DNA"/>
</dbReference>
<reference evidence="2" key="1">
    <citation type="submission" date="2023-03" db="EMBL/GenBank/DDBJ databases">
        <title>Massive genome expansion in bonnet fungi (Mycena s.s.) driven by repeated elements and novel gene families across ecological guilds.</title>
        <authorList>
            <consortium name="Lawrence Berkeley National Laboratory"/>
            <person name="Harder C.B."/>
            <person name="Miyauchi S."/>
            <person name="Viragh M."/>
            <person name="Kuo A."/>
            <person name="Thoen E."/>
            <person name="Andreopoulos B."/>
            <person name="Lu D."/>
            <person name="Skrede I."/>
            <person name="Drula E."/>
            <person name="Henrissat B."/>
            <person name="Morin E."/>
            <person name="Kohler A."/>
            <person name="Barry K."/>
            <person name="LaButti K."/>
            <person name="Morin E."/>
            <person name="Salamov A."/>
            <person name="Lipzen A."/>
            <person name="Mereny Z."/>
            <person name="Hegedus B."/>
            <person name="Baldrian P."/>
            <person name="Stursova M."/>
            <person name="Weitz H."/>
            <person name="Taylor A."/>
            <person name="Grigoriev I.V."/>
            <person name="Nagy L.G."/>
            <person name="Martin F."/>
            <person name="Kauserud H."/>
        </authorList>
    </citation>
    <scope>NUCLEOTIDE SEQUENCE</scope>
    <source>
        <strain evidence="2">CBHHK067</strain>
    </source>
</reference>
<evidence type="ECO:0000313" key="2">
    <source>
        <dbReference type="EMBL" id="KAJ7705398.1"/>
    </source>
</evidence>
<comment type="caution">
    <text evidence="2">The sequence shown here is derived from an EMBL/GenBank/DDBJ whole genome shotgun (WGS) entry which is preliminary data.</text>
</comment>
<accession>A0AAD7GU61</accession>
<dbReference type="Proteomes" id="UP001221757">
    <property type="component" value="Unassembled WGS sequence"/>
</dbReference>
<evidence type="ECO:0000313" key="3">
    <source>
        <dbReference type="Proteomes" id="UP001221757"/>
    </source>
</evidence>
<name>A0AAD7GU61_MYCRO</name>
<evidence type="ECO:0000256" key="1">
    <source>
        <dbReference type="SAM" id="MobiDB-lite"/>
    </source>
</evidence>
<protein>
    <submittedName>
        <fullName evidence="2">Uncharacterized protein</fullName>
    </submittedName>
</protein>